<evidence type="ECO:0000313" key="3">
    <source>
        <dbReference type="Proteomes" id="UP001595443"/>
    </source>
</evidence>
<evidence type="ECO:0000313" key="2">
    <source>
        <dbReference type="EMBL" id="MFC2966777.1"/>
    </source>
</evidence>
<protein>
    <submittedName>
        <fullName evidence="2">DMT family transporter</fullName>
    </submittedName>
</protein>
<feature type="transmembrane region" description="Helical" evidence="1">
    <location>
        <begin position="6"/>
        <end position="25"/>
    </location>
</feature>
<organism evidence="2 3">
    <name type="scientific">Acidimangrovimonas pyrenivorans</name>
    <dbReference type="NCBI Taxonomy" id="2030798"/>
    <lineage>
        <taxon>Bacteria</taxon>
        <taxon>Pseudomonadati</taxon>
        <taxon>Pseudomonadota</taxon>
        <taxon>Alphaproteobacteria</taxon>
        <taxon>Rhodobacterales</taxon>
        <taxon>Paracoccaceae</taxon>
        <taxon>Acidimangrovimonas</taxon>
    </lineage>
</organism>
<evidence type="ECO:0000256" key="1">
    <source>
        <dbReference type="SAM" id="Phobius"/>
    </source>
</evidence>
<feature type="transmembrane region" description="Helical" evidence="1">
    <location>
        <begin position="104"/>
        <end position="127"/>
    </location>
</feature>
<sequence>MTLDSLRYAAIMLAAGIGIPVLAALNAQLGARLGAPAAAAVILFVVAFCGALIAALATMGADSLGRALVRAPAQPKVLFLAGLLVAFYVLSITWIAPRFGVGNAIFFVLLGQMISAAAIDQFGLLGAVVKPLTLMRGAGIGFMVLGILLIQQG</sequence>
<accession>A0ABV7AD20</accession>
<keyword evidence="3" id="KW-1185">Reference proteome</keyword>
<dbReference type="RefSeq" id="WP_377831376.1">
    <property type="nucleotide sequence ID" value="NZ_JBHRSK010000002.1"/>
</dbReference>
<dbReference type="InterPro" id="IPR006750">
    <property type="entry name" value="YdcZ"/>
</dbReference>
<feature type="transmembrane region" description="Helical" evidence="1">
    <location>
        <begin position="133"/>
        <end position="150"/>
    </location>
</feature>
<dbReference type="Pfam" id="PF04657">
    <property type="entry name" value="DMT_YdcZ"/>
    <property type="match status" value="1"/>
</dbReference>
<reference evidence="3" key="1">
    <citation type="journal article" date="2019" name="Int. J. Syst. Evol. Microbiol.">
        <title>The Global Catalogue of Microorganisms (GCM) 10K type strain sequencing project: providing services to taxonomists for standard genome sequencing and annotation.</title>
        <authorList>
            <consortium name="The Broad Institute Genomics Platform"/>
            <consortium name="The Broad Institute Genome Sequencing Center for Infectious Disease"/>
            <person name="Wu L."/>
            <person name="Ma J."/>
        </authorList>
    </citation>
    <scope>NUCLEOTIDE SEQUENCE [LARGE SCALE GENOMIC DNA]</scope>
    <source>
        <strain evidence="3">KCTC 62192</strain>
    </source>
</reference>
<name>A0ABV7AD20_9RHOB</name>
<keyword evidence="1" id="KW-0472">Membrane</keyword>
<gene>
    <name evidence="2" type="ORF">ACFOES_01595</name>
</gene>
<dbReference type="PANTHER" id="PTHR34821">
    <property type="entry name" value="INNER MEMBRANE PROTEIN YDCZ"/>
    <property type="match status" value="1"/>
</dbReference>
<comment type="caution">
    <text evidence="2">The sequence shown here is derived from an EMBL/GenBank/DDBJ whole genome shotgun (WGS) entry which is preliminary data.</text>
</comment>
<dbReference type="PANTHER" id="PTHR34821:SF2">
    <property type="entry name" value="INNER MEMBRANE PROTEIN YDCZ"/>
    <property type="match status" value="1"/>
</dbReference>
<keyword evidence="1" id="KW-0812">Transmembrane</keyword>
<feature type="transmembrane region" description="Helical" evidence="1">
    <location>
        <begin position="77"/>
        <end position="97"/>
    </location>
</feature>
<feature type="transmembrane region" description="Helical" evidence="1">
    <location>
        <begin position="37"/>
        <end position="57"/>
    </location>
</feature>
<keyword evidence="1" id="KW-1133">Transmembrane helix</keyword>
<proteinExistence type="predicted"/>
<dbReference type="Proteomes" id="UP001595443">
    <property type="component" value="Unassembled WGS sequence"/>
</dbReference>
<dbReference type="EMBL" id="JBHRSK010000002">
    <property type="protein sequence ID" value="MFC2966777.1"/>
    <property type="molecule type" value="Genomic_DNA"/>
</dbReference>